<dbReference type="AlphaFoldDB" id="A0A841GQB5"/>
<feature type="compositionally biased region" description="Pro residues" evidence="10">
    <location>
        <begin position="341"/>
        <end position="352"/>
    </location>
</feature>
<evidence type="ECO:0000256" key="4">
    <source>
        <dbReference type="ARBA" id="ARBA00022679"/>
    </source>
</evidence>
<evidence type="ECO:0000259" key="11">
    <source>
        <dbReference type="PROSITE" id="PS52029"/>
    </source>
</evidence>
<dbReference type="GO" id="GO:0016757">
    <property type="term" value="F:glycosyltransferase activity"/>
    <property type="evidence" value="ECO:0007669"/>
    <property type="project" value="UniProtKB-KW"/>
</dbReference>
<evidence type="ECO:0000256" key="10">
    <source>
        <dbReference type="SAM" id="MobiDB-lite"/>
    </source>
</evidence>
<dbReference type="InterPro" id="IPR050979">
    <property type="entry name" value="LD-transpeptidase"/>
</dbReference>
<dbReference type="UniPathway" id="UPA00219"/>
<organism evidence="12 13">
    <name type="scientific">Longimicrobium terrae</name>
    <dbReference type="NCBI Taxonomy" id="1639882"/>
    <lineage>
        <taxon>Bacteria</taxon>
        <taxon>Pseudomonadati</taxon>
        <taxon>Gemmatimonadota</taxon>
        <taxon>Longimicrobiia</taxon>
        <taxon>Longimicrobiales</taxon>
        <taxon>Longimicrobiaceae</taxon>
        <taxon>Longimicrobium</taxon>
    </lineage>
</organism>
<dbReference type="Gene3D" id="2.40.440.10">
    <property type="entry name" value="L,D-transpeptidase catalytic domain-like"/>
    <property type="match status" value="1"/>
</dbReference>
<comment type="pathway">
    <text evidence="1 9">Cell wall biogenesis; peptidoglycan biosynthesis.</text>
</comment>
<keyword evidence="7 9" id="KW-0573">Peptidoglycan synthesis</keyword>
<dbReference type="InterPro" id="IPR005490">
    <property type="entry name" value="LD_TPept_cat_dom"/>
</dbReference>
<dbReference type="PROSITE" id="PS52029">
    <property type="entry name" value="LD_TPASE"/>
    <property type="match status" value="1"/>
</dbReference>
<gene>
    <name evidence="12" type="ORF">HNQ61_001259</name>
</gene>
<evidence type="ECO:0000256" key="8">
    <source>
        <dbReference type="ARBA" id="ARBA00023316"/>
    </source>
</evidence>
<keyword evidence="3" id="KW-0328">Glycosyltransferase</keyword>
<keyword evidence="12" id="KW-0449">Lipoprotein</keyword>
<keyword evidence="8 9" id="KW-0961">Cell wall biogenesis/degradation</keyword>
<dbReference type="GO" id="GO:0071555">
    <property type="term" value="P:cell wall organization"/>
    <property type="evidence" value="ECO:0007669"/>
    <property type="project" value="UniProtKB-UniRule"/>
</dbReference>
<name>A0A841GQB5_9BACT</name>
<dbReference type="GO" id="GO:0005576">
    <property type="term" value="C:extracellular region"/>
    <property type="evidence" value="ECO:0007669"/>
    <property type="project" value="TreeGrafter"/>
</dbReference>
<dbReference type="Proteomes" id="UP000582837">
    <property type="component" value="Unassembled WGS sequence"/>
</dbReference>
<evidence type="ECO:0000256" key="9">
    <source>
        <dbReference type="PROSITE-ProRule" id="PRU01373"/>
    </source>
</evidence>
<dbReference type="SUPFAM" id="SSF141523">
    <property type="entry name" value="L,D-transpeptidase catalytic domain-like"/>
    <property type="match status" value="1"/>
</dbReference>
<dbReference type="EMBL" id="JACHIA010000003">
    <property type="protein sequence ID" value="MBB6069642.1"/>
    <property type="molecule type" value="Genomic_DNA"/>
</dbReference>
<dbReference type="GO" id="GO:0008360">
    <property type="term" value="P:regulation of cell shape"/>
    <property type="evidence" value="ECO:0007669"/>
    <property type="project" value="UniProtKB-UniRule"/>
</dbReference>
<evidence type="ECO:0000256" key="7">
    <source>
        <dbReference type="ARBA" id="ARBA00022984"/>
    </source>
</evidence>
<reference evidence="12 13" key="1">
    <citation type="submission" date="2020-08" db="EMBL/GenBank/DDBJ databases">
        <title>Genomic Encyclopedia of Type Strains, Phase IV (KMG-IV): sequencing the most valuable type-strain genomes for metagenomic binning, comparative biology and taxonomic classification.</title>
        <authorList>
            <person name="Goeker M."/>
        </authorList>
    </citation>
    <scope>NUCLEOTIDE SEQUENCE [LARGE SCALE GENOMIC DNA]</scope>
    <source>
        <strain evidence="12 13">DSM 29007</strain>
    </source>
</reference>
<comment type="similarity">
    <text evidence="2">Belongs to the YkuD family.</text>
</comment>
<dbReference type="GO" id="GO:0018104">
    <property type="term" value="P:peptidoglycan-protein cross-linking"/>
    <property type="evidence" value="ECO:0007669"/>
    <property type="project" value="TreeGrafter"/>
</dbReference>
<proteinExistence type="inferred from homology"/>
<feature type="active site" description="Nucleophile" evidence="9">
    <location>
        <position position="169"/>
    </location>
</feature>
<feature type="domain" description="L,D-TPase catalytic" evidence="11">
    <location>
        <begin position="67"/>
        <end position="193"/>
    </location>
</feature>
<evidence type="ECO:0000256" key="1">
    <source>
        <dbReference type="ARBA" id="ARBA00004752"/>
    </source>
</evidence>
<dbReference type="Pfam" id="PF03734">
    <property type="entry name" value="YkuD"/>
    <property type="match status" value="1"/>
</dbReference>
<accession>A0A841GQB5</accession>
<dbReference type="CDD" id="cd16913">
    <property type="entry name" value="YkuD_like"/>
    <property type="match status" value="1"/>
</dbReference>
<keyword evidence="6 9" id="KW-0133">Cell shape</keyword>
<dbReference type="PANTHER" id="PTHR30582">
    <property type="entry name" value="L,D-TRANSPEPTIDASE"/>
    <property type="match status" value="1"/>
</dbReference>
<evidence type="ECO:0000313" key="12">
    <source>
        <dbReference type="EMBL" id="MBB6069642.1"/>
    </source>
</evidence>
<feature type="region of interest" description="Disordered" evidence="10">
    <location>
        <begin position="34"/>
        <end position="67"/>
    </location>
</feature>
<sequence length="352" mass="37760">MRKSVAIGFGGTLVLLIATAAIASRRADSGAKLASSLADPSSAPPTATPARRDSVARKPPRPATPGVEVVINIPSGRLELFDGGSLVKSYPVSVGSARYPTPRGEFKLSRVVWNPWWHPPESEWARNRKPTPPGNSNPMGRAKLHLDDLIYIHGTTAEGRLGAPASHGCIRMSNADVIDLAQRVHRYSKPDITDARIEELSTFSREERETTLPRYISVRVTYQVASIRGDSLRVFPDVYSRHSGQFSAMVRQELTRAGYDTTQLTTAAMTRLRSSAARGGGRFALADLATLQPLPPVVAAPAVLGAETVREVPPTPSAAPRDTIVIGEPAASEPARDPEPDPAPPAAPPSRR</sequence>
<feature type="region of interest" description="Disordered" evidence="10">
    <location>
        <begin position="310"/>
        <end position="352"/>
    </location>
</feature>
<dbReference type="RefSeq" id="WP_170036319.1">
    <property type="nucleotide sequence ID" value="NZ_JABDTL010000002.1"/>
</dbReference>
<dbReference type="PANTHER" id="PTHR30582:SF24">
    <property type="entry name" value="L,D-TRANSPEPTIDASE ERFK_SRFK-RELATED"/>
    <property type="match status" value="1"/>
</dbReference>
<evidence type="ECO:0000256" key="2">
    <source>
        <dbReference type="ARBA" id="ARBA00005992"/>
    </source>
</evidence>
<keyword evidence="4" id="KW-0808">Transferase</keyword>
<evidence type="ECO:0000256" key="5">
    <source>
        <dbReference type="ARBA" id="ARBA00022801"/>
    </source>
</evidence>
<comment type="caution">
    <text evidence="12">The sequence shown here is derived from an EMBL/GenBank/DDBJ whole genome shotgun (WGS) entry which is preliminary data.</text>
</comment>
<evidence type="ECO:0000256" key="6">
    <source>
        <dbReference type="ARBA" id="ARBA00022960"/>
    </source>
</evidence>
<dbReference type="InterPro" id="IPR038063">
    <property type="entry name" value="Transpep_catalytic_dom"/>
</dbReference>
<evidence type="ECO:0000256" key="3">
    <source>
        <dbReference type="ARBA" id="ARBA00022676"/>
    </source>
</evidence>
<evidence type="ECO:0000313" key="13">
    <source>
        <dbReference type="Proteomes" id="UP000582837"/>
    </source>
</evidence>
<keyword evidence="5" id="KW-0378">Hydrolase</keyword>
<feature type="active site" description="Proton donor/acceptor" evidence="9">
    <location>
        <position position="153"/>
    </location>
</feature>
<dbReference type="GO" id="GO:0071972">
    <property type="term" value="F:peptidoglycan L,D-transpeptidase activity"/>
    <property type="evidence" value="ECO:0007669"/>
    <property type="project" value="TreeGrafter"/>
</dbReference>
<protein>
    <submittedName>
        <fullName evidence="12">Lipoprotein-anchoring transpeptidase ErfK/SrfK</fullName>
    </submittedName>
</protein>
<keyword evidence="13" id="KW-1185">Reference proteome</keyword>